<evidence type="ECO:0000256" key="8">
    <source>
        <dbReference type="ARBA" id="ARBA00022777"/>
    </source>
</evidence>
<name>A0A1U7H7A5_9CYAN</name>
<dbReference type="AlphaFoldDB" id="A0A1U7H7A5"/>
<dbReference type="EC" id="2.7.13.3" evidence="3"/>
<keyword evidence="11" id="KW-0472">Membrane</keyword>
<proteinExistence type="predicted"/>
<keyword evidence="7" id="KW-0547">Nucleotide-binding</keyword>
<dbReference type="OrthoDB" id="476434at2"/>
<feature type="domain" description="Histidine kinase" evidence="12">
    <location>
        <begin position="236"/>
        <end position="451"/>
    </location>
</feature>
<evidence type="ECO:0000256" key="9">
    <source>
        <dbReference type="ARBA" id="ARBA00022840"/>
    </source>
</evidence>
<dbReference type="Proteomes" id="UP000186868">
    <property type="component" value="Unassembled WGS sequence"/>
</dbReference>
<evidence type="ECO:0000256" key="5">
    <source>
        <dbReference type="ARBA" id="ARBA00022553"/>
    </source>
</evidence>
<evidence type="ECO:0000256" key="7">
    <source>
        <dbReference type="ARBA" id="ARBA00022741"/>
    </source>
</evidence>
<dbReference type="SUPFAM" id="SSF55874">
    <property type="entry name" value="ATPase domain of HSP90 chaperone/DNA topoisomerase II/histidine kinase"/>
    <property type="match status" value="1"/>
</dbReference>
<keyword evidence="5" id="KW-0597">Phosphoprotein</keyword>
<dbReference type="GO" id="GO:0005886">
    <property type="term" value="C:plasma membrane"/>
    <property type="evidence" value="ECO:0007669"/>
    <property type="project" value="UniProtKB-SubCell"/>
</dbReference>
<dbReference type="PRINTS" id="PR00344">
    <property type="entry name" value="BCTRLSENSOR"/>
</dbReference>
<comment type="subcellular location">
    <subcellularLocation>
        <location evidence="2">Cell membrane</location>
    </subcellularLocation>
</comment>
<keyword evidence="10" id="KW-0902">Two-component regulatory system</keyword>
<accession>A0A1U7H7A5</accession>
<evidence type="ECO:0000256" key="6">
    <source>
        <dbReference type="ARBA" id="ARBA00022679"/>
    </source>
</evidence>
<dbReference type="STRING" id="1921803.NIES593_22545"/>
<dbReference type="PANTHER" id="PTHR43547:SF2">
    <property type="entry name" value="HYBRID SIGNAL TRANSDUCTION HISTIDINE KINASE C"/>
    <property type="match status" value="1"/>
</dbReference>
<dbReference type="InterPro" id="IPR004358">
    <property type="entry name" value="Sig_transdc_His_kin-like_C"/>
</dbReference>
<protein>
    <recommendedName>
        <fullName evidence="3">histidine kinase</fullName>
        <ecNumber evidence="3">2.7.13.3</ecNumber>
    </recommendedName>
</protein>
<keyword evidence="6" id="KW-0808">Transferase</keyword>
<dbReference type="PANTHER" id="PTHR43547">
    <property type="entry name" value="TWO-COMPONENT HISTIDINE KINASE"/>
    <property type="match status" value="1"/>
</dbReference>
<evidence type="ECO:0000256" key="1">
    <source>
        <dbReference type="ARBA" id="ARBA00000085"/>
    </source>
</evidence>
<evidence type="ECO:0000256" key="2">
    <source>
        <dbReference type="ARBA" id="ARBA00004236"/>
    </source>
</evidence>
<gene>
    <name evidence="13" type="ORF">NIES593_22545</name>
</gene>
<dbReference type="PROSITE" id="PS50109">
    <property type="entry name" value="HIS_KIN"/>
    <property type="match status" value="1"/>
</dbReference>
<dbReference type="Pfam" id="PF10069">
    <property type="entry name" value="DICT"/>
    <property type="match status" value="1"/>
</dbReference>
<evidence type="ECO:0000256" key="4">
    <source>
        <dbReference type="ARBA" id="ARBA00022475"/>
    </source>
</evidence>
<evidence type="ECO:0000313" key="14">
    <source>
        <dbReference type="Proteomes" id="UP000186868"/>
    </source>
</evidence>
<organism evidence="13 14">
    <name type="scientific">Hydrococcus rivularis NIES-593</name>
    <dbReference type="NCBI Taxonomy" id="1921803"/>
    <lineage>
        <taxon>Bacteria</taxon>
        <taxon>Bacillati</taxon>
        <taxon>Cyanobacteriota</taxon>
        <taxon>Cyanophyceae</taxon>
        <taxon>Pleurocapsales</taxon>
        <taxon>Hydrococcaceae</taxon>
        <taxon>Hydrococcus</taxon>
    </lineage>
</organism>
<reference evidence="13 14" key="1">
    <citation type="submission" date="2016-11" db="EMBL/GenBank/DDBJ databases">
        <title>Draft Genome Sequences of Nine Cyanobacterial Strains from Diverse Habitats.</title>
        <authorList>
            <person name="Zhu T."/>
            <person name="Hou S."/>
            <person name="Lu X."/>
            <person name="Hess W.R."/>
        </authorList>
    </citation>
    <scope>NUCLEOTIDE SEQUENCE [LARGE SCALE GENOMIC DNA]</scope>
    <source>
        <strain evidence="13 14">NIES-593</strain>
    </source>
</reference>
<dbReference type="SMART" id="SM00387">
    <property type="entry name" value="HATPase_c"/>
    <property type="match status" value="1"/>
</dbReference>
<dbReference type="InterPro" id="IPR036890">
    <property type="entry name" value="HATPase_C_sf"/>
</dbReference>
<dbReference type="EMBL" id="MRCB01000054">
    <property type="protein sequence ID" value="OKH18041.1"/>
    <property type="molecule type" value="Genomic_DNA"/>
</dbReference>
<evidence type="ECO:0000256" key="10">
    <source>
        <dbReference type="ARBA" id="ARBA00023012"/>
    </source>
</evidence>
<dbReference type="InterPro" id="IPR005467">
    <property type="entry name" value="His_kinase_dom"/>
</dbReference>
<dbReference type="RefSeq" id="WP_073601723.1">
    <property type="nucleotide sequence ID" value="NZ_MRCB01000054.1"/>
</dbReference>
<evidence type="ECO:0000256" key="3">
    <source>
        <dbReference type="ARBA" id="ARBA00012438"/>
    </source>
</evidence>
<dbReference type="InterPro" id="IPR003594">
    <property type="entry name" value="HATPase_dom"/>
</dbReference>
<dbReference type="GO" id="GO:0005524">
    <property type="term" value="F:ATP binding"/>
    <property type="evidence" value="ECO:0007669"/>
    <property type="project" value="UniProtKB-KW"/>
</dbReference>
<keyword evidence="8 13" id="KW-0418">Kinase</keyword>
<dbReference type="Pfam" id="PF02518">
    <property type="entry name" value="HATPase_c"/>
    <property type="match status" value="1"/>
</dbReference>
<dbReference type="FunFam" id="3.30.565.10:FF:000023">
    <property type="entry name" value="PAS domain-containing sensor histidine kinase"/>
    <property type="match status" value="1"/>
</dbReference>
<comment type="caution">
    <text evidence="13">The sequence shown here is derived from an EMBL/GenBank/DDBJ whole genome shotgun (WGS) entry which is preliminary data.</text>
</comment>
<sequence length="452" mass="49637">MNLPSNAELSLYRLTQESTSPAPTLTVSSTTFRASIAAIVDFLIEQKIAATLWVKLPTTGRWLAEIERYSQQGQPEQIYLCTIASQIPPVLSSAAGIVPLILEASSQLKREYFLIVLSSQFCSSILAQRQTAQGLAEGTSPQSSRLKIVYSFEPAAIANVLAAIKQVLTVTDSTPESLLADTLISSALPTSIDSRLMTNLLLKQIQQSDAIQFAKSDTTMRTFTESLSFHHELLTNLTRELSLYLTNMKTALRLIDSTQNRREQRQRYLQLLQQQCDRQNSLLTGLLELEQFNQPIDESESSLRLEDLIPGIVSIYQPIAEEKGIMLGYTVPADLPSVACPGNWLRQILRNLLSNSLKFTPNGRVYVQAALNNNAVELTVSDTGVGIDSNDIPKIFNCFYRGRNATSTETAGAGLGLTIVQQLLRRCNGSISVTSKLGKGSTFKVMLPVSAS</sequence>
<comment type="catalytic activity">
    <reaction evidence="1">
        <text>ATP + protein L-histidine = ADP + protein N-phospho-L-histidine.</text>
        <dbReference type="EC" id="2.7.13.3"/>
    </reaction>
</comment>
<evidence type="ECO:0000259" key="12">
    <source>
        <dbReference type="PROSITE" id="PS50109"/>
    </source>
</evidence>
<dbReference type="GO" id="GO:0000155">
    <property type="term" value="F:phosphorelay sensor kinase activity"/>
    <property type="evidence" value="ECO:0007669"/>
    <property type="project" value="TreeGrafter"/>
</dbReference>
<keyword evidence="9" id="KW-0067">ATP-binding</keyword>
<evidence type="ECO:0000256" key="11">
    <source>
        <dbReference type="ARBA" id="ARBA00023136"/>
    </source>
</evidence>
<keyword evidence="4" id="KW-1003">Cell membrane</keyword>
<dbReference type="Gene3D" id="3.30.565.10">
    <property type="entry name" value="Histidine kinase-like ATPase, C-terminal domain"/>
    <property type="match status" value="1"/>
</dbReference>
<dbReference type="InterPro" id="IPR019278">
    <property type="entry name" value="DICT_dom"/>
</dbReference>
<evidence type="ECO:0000313" key="13">
    <source>
        <dbReference type="EMBL" id="OKH18041.1"/>
    </source>
</evidence>
<keyword evidence="14" id="KW-1185">Reference proteome</keyword>